<dbReference type="Pfam" id="PF02805">
    <property type="entry name" value="Ada_Zn_binding"/>
    <property type="match status" value="1"/>
</dbReference>
<keyword evidence="12" id="KW-0804">Transcription</keyword>
<evidence type="ECO:0000256" key="7">
    <source>
        <dbReference type="ARBA" id="ARBA00022763"/>
    </source>
</evidence>
<dbReference type="EMBL" id="CP003130">
    <property type="protein sequence ID" value="AEU38846.1"/>
    <property type="molecule type" value="Genomic_DNA"/>
</dbReference>
<evidence type="ECO:0000256" key="13">
    <source>
        <dbReference type="ARBA" id="ARBA00023204"/>
    </source>
</evidence>
<evidence type="ECO:0000256" key="5">
    <source>
        <dbReference type="ARBA" id="ARBA00022679"/>
    </source>
</evidence>
<dbReference type="SUPFAM" id="SSF57884">
    <property type="entry name" value="Ada DNA repair protein, N-terminal domain (N-Ada 10)"/>
    <property type="match status" value="1"/>
</dbReference>
<evidence type="ECO:0000256" key="11">
    <source>
        <dbReference type="ARBA" id="ARBA00023159"/>
    </source>
</evidence>
<dbReference type="InterPro" id="IPR001497">
    <property type="entry name" value="MethylDNA_cys_MeTrfase_AS"/>
</dbReference>
<accession>G8NVU3</accession>
<evidence type="ECO:0000256" key="3">
    <source>
        <dbReference type="ARBA" id="ARBA00011918"/>
    </source>
</evidence>
<evidence type="ECO:0000256" key="6">
    <source>
        <dbReference type="ARBA" id="ARBA00022723"/>
    </source>
</evidence>
<dbReference type="InterPro" id="IPR016221">
    <property type="entry name" value="Bifunct_regulatory_prot_Ada"/>
</dbReference>
<keyword evidence="4" id="KW-0489">Methyltransferase</keyword>
<keyword evidence="5" id="KW-0808">Transferase</keyword>
<dbReference type="InterPro" id="IPR036631">
    <property type="entry name" value="MGMT_N_sf"/>
</dbReference>
<dbReference type="NCBIfam" id="NF011964">
    <property type="entry name" value="PRK15435.1"/>
    <property type="match status" value="1"/>
</dbReference>
<feature type="domain" description="HTH araC/xylS-type" evidence="17">
    <location>
        <begin position="132"/>
        <end position="233"/>
    </location>
</feature>
<dbReference type="InterPro" id="IPR036388">
    <property type="entry name" value="WH-like_DNA-bd_sf"/>
</dbReference>
<keyword evidence="8 16" id="KW-0862">Zinc</keyword>
<gene>
    <name evidence="18" type="ordered locus">AciX8_4576</name>
</gene>
<evidence type="ECO:0000256" key="8">
    <source>
        <dbReference type="ARBA" id="ARBA00022833"/>
    </source>
</evidence>
<dbReference type="PROSITE" id="PS00374">
    <property type="entry name" value="MGMT"/>
    <property type="match status" value="1"/>
</dbReference>
<dbReference type="AlphaFoldDB" id="G8NVU3"/>
<keyword evidence="19" id="KW-1185">Reference proteome</keyword>
<dbReference type="Gene3D" id="3.30.160.70">
    <property type="entry name" value="Methylated DNA-protein cysteine methyltransferase domain"/>
    <property type="match status" value="1"/>
</dbReference>
<comment type="catalytic activity">
    <reaction evidence="14">
        <text>a 6-O-methyl-2'-deoxyguanosine in DNA + L-cysteinyl-[protein] = S-methyl-L-cysteinyl-[protein] + a 2'-deoxyguanosine in DNA</text>
        <dbReference type="Rhea" id="RHEA:24000"/>
        <dbReference type="Rhea" id="RHEA-COMP:10131"/>
        <dbReference type="Rhea" id="RHEA-COMP:10132"/>
        <dbReference type="Rhea" id="RHEA-COMP:11367"/>
        <dbReference type="Rhea" id="RHEA-COMP:11368"/>
        <dbReference type="ChEBI" id="CHEBI:29950"/>
        <dbReference type="ChEBI" id="CHEBI:82612"/>
        <dbReference type="ChEBI" id="CHEBI:85445"/>
        <dbReference type="ChEBI" id="CHEBI:85448"/>
        <dbReference type="EC" id="2.1.1.63"/>
    </reaction>
</comment>
<dbReference type="CDD" id="cd06445">
    <property type="entry name" value="ATase"/>
    <property type="match status" value="1"/>
</dbReference>
<dbReference type="Gene3D" id="1.10.10.10">
    <property type="entry name" value="Winged helix-like DNA-binding domain superfamily/Winged helix DNA-binding domain"/>
    <property type="match status" value="1"/>
</dbReference>
<dbReference type="InterPro" id="IPR036217">
    <property type="entry name" value="MethylDNA_cys_MeTrfase_DNAb"/>
</dbReference>
<evidence type="ECO:0000256" key="9">
    <source>
        <dbReference type="ARBA" id="ARBA00023015"/>
    </source>
</evidence>
<evidence type="ECO:0000256" key="12">
    <source>
        <dbReference type="ARBA" id="ARBA00023163"/>
    </source>
</evidence>
<dbReference type="KEGG" id="gma:AciX8_4576"/>
<evidence type="ECO:0000256" key="2">
    <source>
        <dbReference type="ARBA" id="ARBA00008711"/>
    </source>
</evidence>
<name>G8NVU3_GRAMM</name>
<dbReference type="Proteomes" id="UP000007113">
    <property type="component" value="Chromosome"/>
</dbReference>
<keyword evidence="7" id="KW-0227">DNA damage</keyword>
<dbReference type="Gene3D" id="3.40.10.10">
    <property type="entry name" value="DNA Methylphosphotriester Repair Domain"/>
    <property type="match status" value="1"/>
</dbReference>
<dbReference type="NCBIfam" id="TIGR00589">
    <property type="entry name" value="ogt"/>
    <property type="match status" value="1"/>
</dbReference>
<dbReference type="Pfam" id="PF12833">
    <property type="entry name" value="HTH_18"/>
    <property type="match status" value="1"/>
</dbReference>
<dbReference type="PANTHER" id="PTHR10815">
    <property type="entry name" value="METHYLATED-DNA--PROTEIN-CYSTEINE METHYLTRANSFERASE"/>
    <property type="match status" value="1"/>
</dbReference>
<dbReference type="InterPro" id="IPR018060">
    <property type="entry name" value="HTH_AraC"/>
</dbReference>
<dbReference type="HOGENOM" id="CLU_000445_52_0_0"/>
<dbReference type="SMART" id="SM00342">
    <property type="entry name" value="HTH_ARAC"/>
    <property type="match status" value="1"/>
</dbReference>
<dbReference type="GO" id="GO:0032259">
    <property type="term" value="P:methylation"/>
    <property type="evidence" value="ECO:0007669"/>
    <property type="project" value="UniProtKB-KW"/>
</dbReference>
<dbReference type="PANTHER" id="PTHR10815:SF5">
    <property type="entry name" value="METHYLATED-DNA--PROTEIN-CYSTEINE METHYLTRANSFERASE"/>
    <property type="match status" value="1"/>
</dbReference>
<evidence type="ECO:0000256" key="4">
    <source>
        <dbReference type="ARBA" id="ARBA00022603"/>
    </source>
</evidence>
<keyword evidence="11" id="KW-0010">Activator</keyword>
<proteinExistence type="inferred from homology"/>
<dbReference type="GO" id="GO:0043565">
    <property type="term" value="F:sequence-specific DNA binding"/>
    <property type="evidence" value="ECO:0007669"/>
    <property type="project" value="InterPro"/>
</dbReference>
<keyword evidence="13" id="KW-0234">DNA repair</keyword>
<feature type="active site" description="Nucleophile; methyl group acceptor from methylphosphotriester" evidence="15">
    <location>
        <position position="81"/>
    </location>
</feature>
<keyword evidence="10" id="KW-0238">DNA-binding</keyword>
<comment type="cofactor">
    <cofactor evidence="16">
        <name>Zn(2+)</name>
        <dbReference type="ChEBI" id="CHEBI:29105"/>
    </cofactor>
    <text evidence="16">Binds 1 zinc ion per subunit.</text>
</comment>
<dbReference type="FunFam" id="1.10.10.10:FF:000214">
    <property type="entry name" value="Methylated-DNA--protein-cysteine methyltransferase"/>
    <property type="match status" value="1"/>
</dbReference>
<feature type="binding site" evidence="16">
    <location>
        <position position="112"/>
    </location>
    <ligand>
        <name>Zn(2+)</name>
        <dbReference type="ChEBI" id="CHEBI:29105"/>
    </ligand>
</feature>
<protein>
    <recommendedName>
        <fullName evidence="3">methylated-DNA--[protein]-cysteine S-methyltransferase</fullName>
        <ecNumber evidence="3">2.1.1.63</ecNumber>
    </recommendedName>
</protein>
<evidence type="ECO:0000256" key="16">
    <source>
        <dbReference type="PIRSR" id="PIRSR000409-3"/>
    </source>
</evidence>
<keyword evidence="6 16" id="KW-0479">Metal-binding</keyword>
<comment type="similarity">
    <text evidence="2">Belongs to the MGMT family.</text>
</comment>
<organism evidence="18 19">
    <name type="scientific">Granulicella mallensis (strain ATCC BAA-1857 / DSM 23137 / MP5ACTX8)</name>
    <dbReference type="NCBI Taxonomy" id="682795"/>
    <lineage>
        <taxon>Bacteria</taxon>
        <taxon>Pseudomonadati</taxon>
        <taxon>Acidobacteriota</taxon>
        <taxon>Terriglobia</taxon>
        <taxon>Terriglobales</taxon>
        <taxon>Acidobacteriaceae</taxon>
        <taxon>Granulicella</taxon>
    </lineage>
</organism>
<feature type="binding site" evidence="16">
    <location>
        <position position="85"/>
    </location>
    <ligand>
        <name>Zn(2+)</name>
        <dbReference type="ChEBI" id="CHEBI:29105"/>
    </ligand>
</feature>
<keyword evidence="9" id="KW-0805">Transcription regulation</keyword>
<dbReference type="PIRSF" id="PIRSF000409">
    <property type="entry name" value="Ada"/>
    <property type="match status" value="1"/>
</dbReference>
<feature type="binding site" evidence="16">
    <location>
        <position position="115"/>
    </location>
    <ligand>
        <name>Zn(2+)</name>
        <dbReference type="ChEBI" id="CHEBI:29105"/>
    </ligand>
</feature>
<dbReference type="Gene3D" id="1.10.10.60">
    <property type="entry name" value="Homeodomain-like"/>
    <property type="match status" value="1"/>
</dbReference>
<dbReference type="GO" id="GO:0003908">
    <property type="term" value="F:methylated-DNA-[protein]-cysteine S-methyltransferase activity"/>
    <property type="evidence" value="ECO:0007669"/>
    <property type="project" value="UniProtKB-EC"/>
</dbReference>
<dbReference type="STRING" id="682795.AciX8_4576"/>
<evidence type="ECO:0000256" key="1">
    <source>
        <dbReference type="ARBA" id="ARBA00001286"/>
    </source>
</evidence>
<dbReference type="GO" id="GO:0006307">
    <property type="term" value="P:DNA alkylation repair"/>
    <property type="evidence" value="ECO:0007669"/>
    <property type="project" value="UniProtKB-ARBA"/>
</dbReference>
<dbReference type="InterPro" id="IPR014048">
    <property type="entry name" value="MethylDNA_cys_MeTrfase_DNA-bd"/>
</dbReference>
<dbReference type="PROSITE" id="PS01124">
    <property type="entry name" value="HTH_ARAC_FAMILY_2"/>
    <property type="match status" value="1"/>
</dbReference>
<evidence type="ECO:0000313" key="18">
    <source>
        <dbReference type="EMBL" id="AEU38846.1"/>
    </source>
</evidence>
<dbReference type="GO" id="GO:0003700">
    <property type="term" value="F:DNA-binding transcription factor activity"/>
    <property type="evidence" value="ECO:0007669"/>
    <property type="project" value="InterPro"/>
</dbReference>
<dbReference type="InterPro" id="IPR008332">
    <property type="entry name" value="MethylG_MeTrfase_N"/>
</dbReference>
<dbReference type="eggNOG" id="COG0350">
    <property type="taxonomic scope" value="Bacteria"/>
</dbReference>
<evidence type="ECO:0000256" key="14">
    <source>
        <dbReference type="ARBA" id="ARBA00049348"/>
    </source>
</evidence>
<dbReference type="Pfam" id="PF01035">
    <property type="entry name" value="DNA_binding_1"/>
    <property type="match status" value="1"/>
</dbReference>
<dbReference type="SUPFAM" id="SSF53155">
    <property type="entry name" value="Methylated DNA-protein cysteine methyltransferase domain"/>
    <property type="match status" value="1"/>
</dbReference>
<sequence length="401" mass="42975">MPAMLGVWRRASTLQDTYMATTSWTTATITGIEDMGKTNKGNGKASVPSVFAGKAWQQVLARDASADGQFVYAVKSTGVYCRPSCPSRRPERKNVSFFPNASTAEAAGFRACLRCEPQTVAPKADPQAEAIAAAADFLSEHAGQRTSLEDLAAAAGVGKFAVLRGFKRVLGVTPGEFARAQRKERFREEVRTPRNSRSPVTDAVYAAGFGSSSRVYEDADATLGMTPTAMKEGGAGETIRYAIADSPLGRVLVAATDLGLCAVLFADSDVEAAVELRERFPQAVLRRDDKELTEAVSFVLARLDENANAATLPFHVRATAFQQRVWRALTEIPRGETRTYAQIAEAVGSPKAVRAVGTACGANPLAVVVPCHRVVGADGKLTGYRWGTARKKKLLEIEKAI</sequence>
<comment type="catalytic activity">
    <reaction evidence="1">
        <text>a 4-O-methyl-thymidine in DNA + L-cysteinyl-[protein] = a thymidine in DNA + S-methyl-L-cysteinyl-[protein]</text>
        <dbReference type="Rhea" id="RHEA:53428"/>
        <dbReference type="Rhea" id="RHEA-COMP:10131"/>
        <dbReference type="Rhea" id="RHEA-COMP:10132"/>
        <dbReference type="Rhea" id="RHEA-COMP:13555"/>
        <dbReference type="Rhea" id="RHEA-COMP:13556"/>
        <dbReference type="ChEBI" id="CHEBI:29950"/>
        <dbReference type="ChEBI" id="CHEBI:82612"/>
        <dbReference type="ChEBI" id="CHEBI:137386"/>
        <dbReference type="ChEBI" id="CHEBI:137387"/>
        <dbReference type="EC" id="2.1.1.63"/>
    </reaction>
</comment>
<dbReference type="InterPro" id="IPR004026">
    <property type="entry name" value="Ada_DNA_repair_Zn-bd"/>
</dbReference>
<feature type="active site" description="Nucleophile; methyl group acceptor from either O6-methylguanine or O4-methylthymine" evidence="15">
    <location>
        <position position="371"/>
    </location>
</feature>
<dbReference type="InterPro" id="IPR035451">
    <property type="entry name" value="Ada-like_dom_sf"/>
</dbReference>
<dbReference type="eggNOG" id="COG2169">
    <property type="taxonomic scope" value="Bacteria"/>
</dbReference>
<reference evidence="18 19" key="1">
    <citation type="submission" date="2011-11" db="EMBL/GenBank/DDBJ databases">
        <title>Complete sequence of Granulicella mallensis MP5ACTX8.</title>
        <authorList>
            <consortium name="US DOE Joint Genome Institute"/>
            <person name="Lucas S."/>
            <person name="Copeland A."/>
            <person name="Lapidus A."/>
            <person name="Cheng J.-F."/>
            <person name="Goodwin L."/>
            <person name="Pitluck S."/>
            <person name="Peters L."/>
            <person name="Lu M."/>
            <person name="Detter J.C."/>
            <person name="Han C."/>
            <person name="Tapia R."/>
            <person name="Land M."/>
            <person name="Hauser L."/>
            <person name="Kyrpides N."/>
            <person name="Ivanova N."/>
            <person name="Mikhailova N."/>
            <person name="Pagani I."/>
            <person name="Rawat S."/>
            <person name="Mannisto M."/>
            <person name="Haggblom M."/>
            <person name="Woyke T."/>
        </authorList>
    </citation>
    <scope>NUCLEOTIDE SEQUENCE [LARGE SCALE GENOMIC DNA]</scope>
    <source>
        <strain evidence="19">ATCC BAA-1857 / DSM 23137 / MP5ACTX8</strain>
    </source>
</reference>
<dbReference type="Pfam" id="PF02870">
    <property type="entry name" value="Methyltransf_1N"/>
    <property type="match status" value="1"/>
</dbReference>
<dbReference type="EC" id="2.1.1.63" evidence="3"/>
<evidence type="ECO:0000259" key="17">
    <source>
        <dbReference type="PROSITE" id="PS01124"/>
    </source>
</evidence>
<dbReference type="InterPro" id="IPR009057">
    <property type="entry name" value="Homeodomain-like_sf"/>
</dbReference>
<evidence type="ECO:0000313" key="19">
    <source>
        <dbReference type="Proteomes" id="UP000007113"/>
    </source>
</evidence>
<evidence type="ECO:0000256" key="10">
    <source>
        <dbReference type="ARBA" id="ARBA00023125"/>
    </source>
</evidence>
<feature type="binding site" evidence="16">
    <location>
        <position position="81"/>
    </location>
    <ligand>
        <name>Zn(2+)</name>
        <dbReference type="ChEBI" id="CHEBI:29105"/>
    </ligand>
</feature>
<dbReference type="SUPFAM" id="SSF46767">
    <property type="entry name" value="Methylated DNA-protein cysteine methyltransferase, C-terminal domain"/>
    <property type="match status" value="1"/>
</dbReference>
<evidence type="ECO:0000256" key="15">
    <source>
        <dbReference type="PIRSR" id="PIRSR000409-1"/>
    </source>
</evidence>
<dbReference type="FunFam" id="3.40.10.10:FF:000001">
    <property type="entry name" value="DNA-3-methyladenine glycosylase 2"/>
    <property type="match status" value="1"/>
</dbReference>
<dbReference type="GO" id="GO:0008270">
    <property type="term" value="F:zinc ion binding"/>
    <property type="evidence" value="ECO:0007669"/>
    <property type="project" value="InterPro"/>
</dbReference>
<dbReference type="SUPFAM" id="SSF46689">
    <property type="entry name" value="Homeodomain-like"/>
    <property type="match status" value="1"/>
</dbReference>